<accession>A0ABN8ZD11</accession>
<evidence type="ECO:0000313" key="3">
    <source>
        <dbReference type="Proteomes" id="UP001176941"/>
    </source>
</evidence>
<organism evidence="2 3">
    <name type="scientific">Rangifer tarandus platyrhynchus</name>
    <name type="common">Svalbard reindeer</name>
    <dbReference type="NCBI Taxonomy" id="3082113"/>
    <lineage>
        <taxon>Eukaryota</taxon>
        <taxon>Metazoa</taxon>
        <taxon>Chordata</taxon>
        <taxon>Craniata</taxon>
        <taxon>Vertebrata</taxon>
        <taxon>Euteleostomi</taxon>
        <taxon>Mammalia</taxon>
        <taxon>Eutheria</taxon>
        <taxon>Laurasiatheria</taxon>
        <taxon>Artiodactyla</taxon>
        <taxon>Ruminantia</taxon>
        <taxon>Pecora</taxon>
        <taxon>Cervidae</taxon>
        <taxon>Odocoileinae</taxon>
        <taxon>Rangifer</taxon>
    </lineage>
</organism>
<feature type="region of interest" description="Disordered" evidence="1">
    <location>
        <begin position="54"/>
        <end position="89"/>
    </location>
</feature>
<reference evidence="2" key="1">
    <citation type="submission" date="2023-04" db="EMBL/GenBank/DDBJ databases">
        <authorList>
            <consortium name="ELIXIR-Norway"/>
        </authorList>
    </citation>
    <scope>NUCLEOTIDE SEQUENCE [LARGE SCALE GENOMIC DNA]</scope>
</reference>
<gene>
    <name evidence="2" type="ORF">MRATA1EN1_LOCUS20749</name>
</gene>
<keyword evidence="3" id="KW-1185">Reference proteome</keyword>
<evidence type="ECO:0000313" key="2">
    <source>
        <dbReference type="EMBL" id="CAI9171787.1"/>
    </source>
</evidence>
<dbReference type="EMBL" id="OX459967">
    <property type="protein sequence ID" value="CAI9171787.1"/>
    <property type="molecule type" value="Genomic_DNA"/>
</dbReference>
<dbReference type="Proteomes" id="UP001176941">
    <property type="component" value="Chromosome 31"/>
</dbReference>
<proteinExistence type="predicted"/>
<sequence>MGFPVGEEAIPLFRSLSFQAPATFDSAPVPGGKVWADVTERPENVQLEDQALSELSLSGPGTEESTDPSSTADLPSSWSQRSGLQRSKPVSRFLAMPHDMWDLSPPTREQTLAPCSGIEDSELLNYLGSPPD</sequence>
<feature type="compositionally biased region" description="Polar residues" evidence="1">
    <location>
        <begin position="67"/>
        <end position="85"/>
    </location>
</feature>
<protein>
    <submittedName>
        <fullName evidence="2">Uncharacterized protein</fullName>
    </submittedName>
</protein>
<evidence type="ECO:0000256" key="1">
    <source>
        <dbReference type="SAM" id="MobiDB-lite"/>
    </source>
</evidence>
<name>A0ABN8ZD11_RANTA</name>